<sequence>MELTMEMKIAKIFYPKELYDPGYRGHMFPLLKPFLKNIGYSDSERISLYGISSSDISFVEDPILADILILPMSWNYYVLTGNRESALKFIDHFSQLGKKIFIYNAGDIGLKIPFFPNVLIFRLAVNKSPRKDNEIVIPPFIQDPLKTFYSSRKIFMRTYADQPKVGFCGFAKTSRVDAAIELMKIELQNILSLLDLRIEEPQQFLSSSYFRGRVLGILKKSPGIKTNFIVRKNYRAGIMHDISHNTVIEFFNNIKDSDYVFCARGSGNFSVRFYETLAMGRIPVYVNTNGGLPLDNQIEWKDHVVWVEKSEINYIGEKINHFHKKMDSGAFQKLLINNRKLWEERLTLGTYFKTILATEISWNGNEE</sequence>
<dbReference type="AlphaFoldDB" id="A0A285X0N4"/>
<evidence type="ECO:0000313" key="1">
    <source>
        <dbReference type="EMBL" id="SOC78556.1"/>
    </source>
</evidence>
<proteinExistence type="predicted"/>
<organism evidence="1 2">
    <name type="scientific">Salinimicrobium sediminis</name>
    <dbReference type="NCBI Taxonomy" id="1343891"/>
    <lineage>
        <taxon>Bacteria</taxon>
        <taxon>Pseudomonadati</taxon>
        <taxon>Bacteroidota</taxon>
        <taxon>Flavobacteriia</taxon>
        <taxon>Flavobacteriales</taxon>
        <taxon>Flavobacteriaceae</taxon>
        <taxon>Salinimicrobium</taxon>
    </lineage>
</organism>
<reference evidence="2" key="1">
    <citation type="submission" date="2017-09" db="EMBL/GenBank/DDBJ databases">
        <authorList>
            <person name="Varghese N."/>
            <person name="Submissions S."/>
        </authorList>
    </citation>
    <scope>NUCLEOTIDE SEQUENCE [LARGE SCALE GENOMIC DNA]</scope>
    <source>
        <strain evidence="2">CGMCC 1.12641</strain>
    </source>
</reference>
<name>A0A285X0N4_9FLAO</name>
<dbReference type="EMBL" id="OCMF01000001">
    <property type="protein sequence ID" value="SOC78556.1"/>
    <property type="molecule type" value="Genomic_DNA"/>
</dbReference>
<dbReference type="Proteomes" id="UP000219193">
    <property type="component" value="Unassembled WGS sequence"/>
</dbReference>
<gene>
    <name evidence="1" type="ORF">SAMN06296241_0066</name>
</gene>
<accession>A0A285X0N4</accession>
<keyword evidence="2" id="KW-1185">Reference proteome</keyword>
<evidence type="ECO:0008006" key="3">
    <source>
        <dbReference type="Google" id="ProtNLM"/>
    </source>
</evidence>
<protein>
    <recommendedName>
        <fullName evidence="3">Exostosin family protein</fullName>
    </recommendedName>
</protein>
<evidence type="ECO:0000313" key="2">
    <source>
        <dbReference type="Proteomes" id="UP000219193"/>
    </source>
</evidence>